<keyword evidence="5" id="KW-1185">Reference proteome</keyword>
<proteinExistence type="predicted"/>
<protein>
    <submittedName>
        <fullName evidence="4">Zinc-binding alcohol dehydrogenase family protein</fullName>
    </submittedName>
</protein>
<organism evidence="4 5">
    <name type="scientific">Catenovulum sediminis</name>
    <dbReference type="NCBI Taxonomy" id="1740262"/>
    <lineage>
        <taxon>Bacteria</taxon>
        <taxon>Pseudomonadati</taxon>
        <taxon>Pseudomonadota</taxon>
        <taxon>Gammaproteobacteria</taxon>
        <taxon>Alteromonadales</taxon>
        <taxon>Alteromonadaceae</taxon>
        <taxon>Catenovulum</taxon>
    </lineage>
</organism>
<dbReference type="Proteomes" id="UP001467690">
    <property type="component" value="Unassembled WGS sequence"/>
</dbReference>
<dbReference type="InterPro" id="IPR013154">
    <property type="entry name" value="ADH-like_N"/>
</dbReference>
<dbReference type="Gene3D" id="3.40.50.720">
    <property type="entry name" value="NAD(P)-binding Rossmann-like Domain"/>
    <property type="match status" value="1"/>
</dbReference>
<feature type="domain" description="Alcohol dehydrogenase-like N-terminal" evidence="3">
    <location>
        <begin position="25"/>
        <end position="130"/>
    </location>
</feature>
<dbReference type="InterPro" id="IPR013149">
    <property type="entry name" value="ADH-like_C"/>
</dbReference>
<dbReference type="Pfam" id="PF00107">
    <property type="entry name" value="ADH_zinc_N"/>
    <property type="match status" value="1"/>
</dbReference>
<accession>A0ABV1RF01</accession>
<dbReference type="RefSeq" id="WP_350401019.1">
    <property type="nucleotide sequence ID" value="NZ_JBELOE010000110.1"/>
</dbReference>
<name>A0ABV1RF01_9ALTE</name>
<dbReference type="Gene3D" id="3.90.180.10">
    <property type="entry name" value="Medium-chain alcohol dehydrogenases, catalytic domain"/>
    <property type="match status" value="1"/>
</dbReference>
<dbReference type="PANTHER" id="PTHR43401">
    <property type="entry name" value="L-THREONINE 3-DEHYDROGENASE"/>
    <property type="match status" value="1"/>
</dbReference>
<gene>
    <name evidence="4" type="ORF">ABS311_05590</name>
</gene>
<dbReference type="EMBL" id="JBELOE010000110">
    <property type="protein sequence ID" value="MER2491352.1"/>
    <property type="molecule type" value="Genomic_DNA"/>
</dbReference>
<evidence type="ECO:0000256" key="1">
    <source>
        <dbReference type="ARBA" id="ARBA00023002"/>
    </source>
</evidence>
<feature type="domain" description="Alcohol dehydrogenase-like C-terminal" evidence="2">
    <location>
        <begin position="170"/>
        <end position="297"/>
    </location>
</feature>
<evidence type="ECO:0000313" key="5">
    <source>
        <dbReference type="Proteomes" id="UP001467690"/>
    </source>
</evidence>
<dbReference type="InterPro" id="IPR050129">
    <property type="entry name" value="Zn_alcohol_dh"/>
</dbReference>
<sequence>MMKSIVCTEPGKLVSQSVDMPTRKKGEVLVKIKAIGICGTDIHAYGGNQPYFNYPRVLGHELSGTVVEGDENCDLKLGQSVYIIPYISCSECYACRIGKPNCCSNIEVIGVHRDGGMCEYISVPESAVVATDGLAFHEMALIECFAIGAHAVKRARVSSADTVLVLGAGPIGIGALQFAKVAGAKVIVSELCEEKLHFCQRELNLDGAVNAKGDIQAELAHLTNNEFPSVIIDCTGNVKAMESSFYNLAHGGTIVFVSIVKSDIQFNDPEFHKRETTLMGSRNATKDDFEQVVDCLKNGLVKGEAIVTHRAKFDDMVEVFPNWAKADSGVIKAVVEFD</sequence>
<dbReference type="InterPro" id="IPR036291">
    <property type="entry name" value="NAD(P)-bd_dom_sf"/>
</dbReference>
<keyword evidence="1" id="KW-0560">Oxidoreductase</keyword>
<comment type="caution">
    <text evidence="4">The sequence shown here is derived from an EMBL/GenBank/DDBJ whole genome shotgun (WGS) entry which is preliminary data.</text>
</comment>
<evidence type="ECO:0000259" key="3">
    <source>
        <dbReference type="Pfam" id="PF08240"/>
    </source>
</evidence>
<dbReference type="SUPFAM" id="SSF51735">
    <property type="entry name" value="NAD(P)-binding Rossmann-fold domains"/>
    <property type="match status" value="1"/>
</dbReference>
<dbReference type="InterPro" id="IPR011032">
    <property type="entry name" value="GroES-like_sf"/>
</dbReference>
<evidence type="ECO:0000313" key="4">
    <source>
        <dbReference type="EMBL" id="MER2491352.1"/>
    </source>
</evidence>
<evidence type="ECO:0000259" key="2">
    <source>
        <dbReference type="Pfam" id="PF00107"/>
    </source>
</evidence>
<dbReference type="SUPFAM" id="SSF50129">
    <property type="entry name" value="GroES-like"/>
    <property type="match status" value="1"/>
</dbReference>
<dbReference type="CDD" id="cd08261">
    <property type="entry name" value="Zn_ADH7"/>
    <property type="match status" value="1"/>
</dbReference>
<dbReference type="Pfam" id="PF08240">
    <property type="entry name" value="ADH_N"/>
    <property type="match status" value="1"/>
</dbReference>
<reference evidence="4 5" key="1">
    <citation type="submission" date="2024-06" db="EMBL/GenBank/DDBJ databases">
        <authorList>
            <person name="Chen R.Y."/>
        </authorList>
    </citation>
    <scope>NUCLEOTIDE SEQUENCE [LARGE SCALE GENOMIC DNA]</scope>
    <source>
        <strain evidence="4 5">D2</strain>
    </source>
</reference>
<dbReference type="PANTHER" id="PTHR43401:SF3">
    <property type="entry name" value="L-GALACTONATE-5-DEHYDROGENASE"/>
    <property type="match status" value="1"/>
</dbReference>